<evidence type="ECO:0000256" key="1">
    <source>
        <dbReference type="ARBA" id="ARBA00022729"/>
    </source>
</evidence>
<dbReference type="Gene3D" id="6.10.250.3150">
    <property type="match status" value="1"/>
</dbReference>
<dbReference type="InterPro" id="IPR011055">
    <property type="entry name" value="Dup_hybrid_motif"/>
</dbReference>
<gene>
    <name evidence="5" type="ORF">NWE73_01800</name>
</gene>
<comment type="caution">
    <text evidence="5">The sequence shown here is derived from an EMBL/GenBank/DDBJ whole genome shotgun (WGS) entry which is preliminary data.</text>
</comment>
<evidence type="ECO:0000256" key="2">
    <source>
        <dbReference type="SAM" id="Coils"/>
    </source>
</evidence>
<feature type="signal peptide" evidence="3">
    <location>
        <begin position="1"/>
        <end position="22"/>
    </location>
</feature>
<dbReference type="PANTHER" id="PTHR21666">
    <property type="entry name" value="PEPTIDASE-RELATED"/>
    <property type="match status" value="1"/>
</dbReference>
<dbReference type="SUPFAM" id="SSF51261">
    <property type="entry name" value="Duplicated hybrid motif"/>
    <property type="match status" value="1"/>
</dbReference>
<evidence type="ECO:0000259" key="4">
    <source>
        <dbReference type="Pfam" id="PF01551"/>
    </source>
</evidence>
<keyword evidence="6" id="KW-1185">Reference proteome</keyword>
<feature type="chain" id="PRO_5046312393" evidence="3">
    <location>
        <begin position="23"/>
        <end position="383"/>
    </location>
</feature>
<accession>A0ABT6DE36</accession>
<dbReference type="Proteomes" id="UP001152321">
    <property type="component" value="Unassembled WGS sequence"/>
</dbReference>
<evidence type="ECO:0000313" key="5">
    <source>
        <dbReference type="EMBL" id="MDG0815078.1"/>
    </source>
</evidence>
<dbReference type="CDD" id="cd12797">
    <property type="entry name" value="M23_peptidase"/>
    <property type="match status" value="1"/>
</dbReference>
<dbReference type="RefSeq" id="WP_277576555.1">
    <property type="nucleotide sequence ID" value="NZ_JANRMI010000001.1"/>
</dbReference>
<proteinExistence type="predicted"/>
<dbReference type="InterPro" id="IPR050570">
    <property type="entry name" value="Cell_wall_metabolism_enzyme"/>
</dbReference>
<dbReference type="Gene3D" id="2.70.70.10">
    <property type="entry name" value="Glucose Permease (Domain IIA)"/>
    <property type="match status" value="1"/>
</dbReference>
<protein>
    <submittedName>
        <fullName evidence="5">Peptidoglycan DD-metalloendopeptidase family protein</fullName>
    </submittedName>
</protein>
<dbReference type="Pfam" id="PF01551">
    <property type="entry name" value="Peptidase_M23"/>
    <property type="match status" value="1"/>
</dbReference>
<name>A0ABT6DE36_9BACT</name>
<organism evidence="5 6">
    <name type="scientific">Bdellovibrio svalbardensis</name>
    <dbReference type="NCBI Taxonomy" id="2972972"/>
    <lineage>
        <taxon>Bacteria</taxon>
        <taxon>Pseudomonadati</taxon>
        <taxon>Bdellovibrionota</taxon>
        <taxon>Bdellovibrionia</taxon>
        <taxon>Bdellovibrionales</taxon>
        <taxon>Pseudobdellovibrionaceae</taxon>
        <taxon>Bdellovibrio</taxon>
    </lineage>
</organism>
<dbReference type="InterPro" id="IPR016047">
    <property type="entry name" value="M23ase_b-sheet_dom"/>
</dbReference>
<feature type="domain" description="M23ase beta-sheet core" evidence="4">
    <location>
        <begin position="283"/>
        <end position="376"/>
    </location>
</feature>
<dbReference type="PANTHER" id="PTHR21666:SF289">
    <property type="entry name" value="L-ALA--D-GLU ENDOPEPTIDASE"/>
    <property type="match status" value="1"/>
</dbReference>
<evidence type="ECO:0000256" key="3">
    <source>
        <dbReference type="SAM" id="SignalP"/>
    </source>
</evidence>
<dbReference type="EMBL" id="JANRMI010000001">
    <property type="protein sequence ID" value="MDG0815078.1"/>
    <property type="molecule type" value="Genomic_DNA"/>
</dbReference>
<keyword evidence="2" id="KW-0175">Coiled coil</keyword>
<reference evidence="5" key="1">
    <citation type="submission" date="2022-08" db="EMBL/GenBank/DDBJ databases">
        <title>Novel Bdellovibrio Species Isolated from Svalbard: Designation Bdellovibrio svalbardensis.</title>
        <authorList>
            <person name="Mitchell R.J."/>
            <person name="Choi S.Y."/>
        </authorList>
    </citation>
    <scope>NUCLEOTIDE SEQUENCE</scope>
    <source>
        <strain evidence="5">PAP01</strain>
    </source>
</reference>
<keyword evidence="1 3" id="KW-0732">Signal</keyword>
<sequence>MKWQQALVAVFFFASLVSSASAQGSVPFGAKASVPVDADALAKDFEVNKKKIEDAEIKQRQVLSGLFEINKKIKKTVTERGAFSQQRALIEVNIKNLTQKVEELEGKAKSQRALLAERLRAIYKLGGPSVARYVFSSNSSSSLERNLKILGIVAERDLELIKNYRLDLKDLQSKKKILAQRLESLKSIEEKISSQEKKLIAEQNLKNKLLDGIRKSKLFALKQINGLREKSTQLNIDDAGVFDLLFKPSFLDQKGELPHPILGVVTRKFGLMKGQDQPYTLSNKGIFISAAKGSPIKSVFEGKVSFVGEIPGFGTTLIVDHGDHYYTVYGHAEEVKVNVGDEITQSQVIAAAGVPSGDDPAGIYFEIRHFSEPYDPQLWMKGL</sequence>
<feature type="coiled-coil region" evidence="2">
    <location>
        <begin position="87"/>
        <end position="114"/>
    </location>
</feature>
<evidence type="ECO:0000313" key="6">
    <source>
        <dbReference type="Proteomes" id="UP001152321"/>
    </source>
</evidence>
<feature type="coiled-coil region" evidence="2">
    <location>
        <begin position="154"/>
        <end position="205"/>
    </location>
</feature>